<keyword evidence="2" id="KW-0472">Membrane</keyword>
<evidence type="ECO:0000256" key="1">
    <source>
        <dbReference type="ARBA" id="ARBA00010894"/>
    </source>
</evidence>
<evidence type="ECO:0000313" key="3">
    <source>
        <dbReference type="EMBL" id="WEJ62333.1"/>
    </source>
</evidence>
<dbReference type="EMBL" id="CP102381">
    <property type="protein sequence ID" value="WEJ62333.1"/>
    <property type="molecule type" value="Genomic_DNA"/>
</dbReference>
<keyword evidence="4" id="KW-1185">Reference proteome</keyword>
<dbReference type="PANTHER" id="PTHR33219:SF14">
    <property type="entry name" value="PROTEIN COFACTOR ASSEMBLY OF COMPLEX C SUBUNIT B CCB3, CHLOROPLASTIC-RELATED"/>
    <property type="match status" value="1"/>
</dbReference>
<keyword evidence="2" id="KW-0812">Transmembrane</keyword>
<organism evidence="3 4">
    <name type="scientific">Thiomicrorhabdus lithotrophica</name>
    <dbReference type="NCBI Taxonomy" id="2949997"/>
    <lineage>
        <taxon>Bacteria</taxon>
        <taxon>Pseudomonadati</taxon>
        <taxon>Pseudomonadota</taxon>
        <taxon>Gammaproteobacteria</taxon>
        <taxon>Thiotrichales</taxon>
        <taxon>Piscirickettsiaceae</taxon>
        <taxon>Thiomicrorhabdus</taxon>
    </lineage>
</organism>
<reference evidence="3 4" key="1">
    <citation type="submission" date="2022-06" db="EMBL/GenBank/DDBJ databases">
        <title>Thiomicrohabdus sp. nov, an obligately chemolithoautotrophic, sulfur-oxidizing bacterium isolated from beach of Guanyin Mountain. Amoy.</title>
        <authorList>
            <person name="Zhu H."/>
        </authorList>
    </citation>
    <scope>NUCLEOTIDE SEQUENCE [LARGE SCALE GENOMIC DNA]</scope>
    <source>
        <strain evidence="3 4">XGS-01</strain>
    </source>
</reference>
<feature type="transmembrane region" description="Helical" evidence="2">
    <location>
        <begin position="12"/>
        <end position="32"/>
    </location>
</feature>
<dbReference type="InterPro" id="IPR003425">
    <property type="entry name" value="CCB3/YggT"/>
</dbReference>
<evidence type="ECO:0000313" key="4">
    <source>
        <dbReference type="Proteomes" id="UP001222275"/>
    </source>
</evidence>
<name>A0ABY8C8P0_9GAMM</name>
<proteinExistence type="inferred from homology"/>
<feature type="transmembrane region" description="Helical" evidence="2">
    <location>
        <begin position="70"/>
        <end position="91"/>
    </location>
</feature>
<feature type="transmembrane region" description="Helical" evidence="2">
    <location>
        <begin position="163"/>
        <end position="183"/>
    </location>
</feature>
<gene>
    <name evidence="3" type="ORF">NR989_09970</name>
</gene>
<evidence type="ECO:0000256" key="2">
    <source>
        <dbReference type="SAM" id="Phobius"/>
    </source>
</evidence>
<dbReference type="PANTHER" id="PTHR33219">
    <property type="entry name" value="YLMG HOMOLOG PROTEIN 2, CHLOROPLASTIC"/>
    <property type="match status" value="1"/>
</dbReference>
<accession>A0ABY8C8P0</accession>
<protein>
    <submittedName>
        <fullName evidence="3">YggT family protein</fullName>
    </submittedName>
</protein>
<comment type="similarity">
    <text evidence="1">Belongs to the YggT family.</text>
</comment>
<sequence>MELASPVGQGGLFLLQFIVGLIIFALMLRFLLRATYADWNHPIVQFVAKVTNPLCAPLNKALPAKGRWDWSAIITAIIIQALFVIAIGFLTDRSFGVPFIVLASSTEIVNQLLDMMFWLIIIQAVLSWISPGNNPNTVIFDQLTQPILAPFRRLVPPMGGIDLTPIVAILAIKLFQIVVVGSITQAAQQMIG</sequence>
<dbReference type="Proteomes" id="UP001222275">
    <property type="component" value="Chromosome"/>
</dbReference>
<keyword evidence="2" id="KW-1133">Transmembrane helix</keyword>
<dbReference type="RefSeq" id="WP_275594590.1">
    <property type="nucleotide sequence ID" value="NZ_CP102381.1"/>
</dbReference>
<dbReference type="Pfam" id="PF02325">
    <property type="entry name" value="CCB3_YggT"/>
    <property type="match status" value="2"/>
</dbReference>